<accession>A0A6H5FWD7</accession>
<evidence type="ECO:0000313" key="2">
    <source>
        <dbReference type="EMBL" id="CAA9993791.1"/>
    </source>
</evidence>
<feature type="region of interest" description="Disordered" evidence="1">
    <location>
        <begin position="1"/>
        <end position="28"/>
    </location>
</feature>
<evidence type="ECO:0000313" key="3">
    <source>
        <dbReference type="Proteomes" id="UP000479000"/>
    </source>
</evidence>
<organism evidence="2 3">
    <name type="scientific">Nesidiocoris tenuis</name>
    <dbReference type="NCBI Taxonomy" id="355587"/>
    <lineage>
        <taxon>Eukaryota</taxon>
        <taxon>Metazoa</taxon>
        <taxon>Ecdysozoa</taxon>
        <taxon>Arthropoda</taxon>
        <taxon>Hexapoda</taxon>
        <taxon>Insecta</taxon>
        <taxon>Pterygota</taxon>
        <taxon>Neoptera</taxon>
        <taxon>Paraneoptera</taxon>
        <taxon>Hemiptera</taxon>
        <taxon>Heteroptera</taxon>
        <taxon>Panheteroptera</taxon>
        <taxon>Cimicomorpha</taxon>
        <taxon>Miridae</taxon>
        <taxon>Dicyphina</taxon>
        <taxon>Nesidiocoris</taxon>
    </lineage>
</organism>
<feature type="non-terminal residue" evidence="2">
    <location>
        <position position="82"/>
    </location>
</feature>
<evidence type="ECO:0000256" key="1">
    <source>
        <dbReference type="SAM" id="MobiDB-lite"/>
    </source>
</evidence>
<keyword evidence="3" id="KW-1185">Reference proteome</keyword>
<name>A0A6H5FWD7_9HEMI</name>
<feature type="compositionally biased region" description="Polar residues" evidence="1">
    <location>
        <begin position="1"/>
        <end position="13"/>
    </location>
</feature>
<dbReference type="EMBL" id="CADCXU010001223">
    <property type="protein sequence ID" value="CAA9993791.1"/>
    <property type="molecule type" value="Genomic_DNA"/>
</dbReference>
<reference evidence="2 3" key="1">
    <citation type="submission" date="2020-02" db="EMBL/GenBank/DDBJ databases">
        <authorList>
            <person name="Ferguson B K."/>
        </authorList>
    </citation>
    <scope>NUCLEOTIDE SEQUENCE [LARGE SCALE GENOMIC DNA]</scope>
</reference>
<gene>
    <name evidence="2" type="ORF">NTEN_LOCUS674</name>
</gene>
<protein>
    <submittedName>
        <fullName evidence="2">Uncharacterized protein</fullName>
    </submittedName>
</protein>
<proteinExistence type="predicted"/>
<sequence>MPISSLKQDSSLDNVLEPSRCITHDSQRSDEIRKCNTVSHQQSGHSAATVAPSSKVMAATLQQIVRKSKIKAAHQHHTIDQR</sequence>
<dbReference type="AlphaFoldDB" id="A0A6H5FWD7"/>
<dbReference type="Proteomes" id="UP000479000">
    <property type="component" value="Unassembled WGS sequence"/>
</dbReference>